<evidence type="ECO:0008006" key="3">
    <source>
        <dbReference type="Google" id="ProtNLM"/>
    </source>
</evidence>
<gene>
    <name evidence="1" type="ORF">HNQ38_000256</name>
</gene>
<dbReference type="RefSeq" id="WP_183717468.1">
    <property type="nucleotide sequence ID" value="NZ_JACHGO010000001.1"/>
</dbReference>
<evidence type="ECO:0000313" key="2">
    <source>
        <dbReference type="Proteomes" id="UP000539075"/>
    </source>
</evidence>
<evidence type="ECO:0000313" key="1">
    <source>
        <dbReference type="EMBL" id="MBB5142193.1"/>
    </source>
</evidence>
<reference evidence="1 2" key="1">
    <citation type="submission" date="2020-08" db="EMBL/GenBank/DDBJ databases">
        <title>Genomic Encyclopedia of Type Strains, Phase IV (KMG-IV): sequencing the most valuable type-strain genomes for metagenomic binning, comparative biology and taxonomic classification.</title>
        <authorList>
            <person name="Goeker M."/>
        </authorList>
    </citation>
    <scope>NUCLEOTIDE SEQUENCE [LARGE SCALE GENOMIC DNA]</scope>
    <source>
        <strain evidence="1 2">DSM 11275</strain>
    </source>
</reference>
<dbReference type="Proteomes" id="UP000539075">
    <property type="component" value="Unassembled WGS sequence"/>
</dbReference>
<keyword evidence="2" id="KW-1185">Reference proteome</keyword>
<dbReference type="InterPro" id="IPR014942">
    <property type="entry name" value="AbiEii"/>
</dbReference>
<proteinExistence type="predicted"/>
<dbReference type="Pfam" id="PF08843">
    <property type="entry name" value="AbiEii"/>
    <property type="match status" value="1"/>
</dbReference>
<name>A0A7W8BY95_9BACT</name>
<organism evidence="1 2">
    <name type="scientific">Desulfovibrio intestinalis</name>
    <dbReference type="NCBI Taxonomy" id="58621"/>
    <lineage>
        <taxon>Bacteria</taxon>
        <taxon>Pseudomonadati</taxon>
        <taxon>Thermodesulfobacteriota</taxon>
        <taxon>Desulfovibrionia</taxon>
        <taxon>Desulfovibrionales</taxon>
        <taxon>Desulfovibrionaceae</taxon>
        <taxon>Desulfovibrio</taxon>
    </lineage>
</organism>
<protein>
    <recommendedName>
        <fullName evidence="3">Nucleotidyl transferase AbiEii/AbiGii toxin family protein</fullName>
    </recommendedName>
</protein>
<dbReference type="EMBL" id="JACHGO010000001">
    <property type="protein sequence ID" value="MBB5142193.1"/>
    <property type="molecule type" value="Genomic_DNA"/>
</dbReference>
<accession>A0A7W8BY95</accession>
<comment type="caution">
    <text evidence="1">The sequence shown here is derived from an EMBL/GenBank/DDBJ whole genome shotgun (WGS) entry which is preliminary data.</text>
</comment>
<dbReference type="Gene3D" id="3.10.450.620">
    <property type="entry name" value="JHP933, nucleotidyltransferase-like core domain"/>
    <property type="match status" value="1"/>
</dbReference>
<dbReference type="AlphaFoldDB" id="A0A7W8BY95"/>
<sequence>MPETYFSLTTSEKAELLDTASSRSGRPAHLLEKDVWVVWTLSCLFSSSLTDRLTFKGGTSLSKAYNVIDRFSEDIDLTCDIRCLLPDMVTEPEGIPPTSSKAAKWTKAVRSRLPQWIEESVIPLLQAELADNGMEATLAIIGKDNDSILVKYPPLRQGTGYVAPHIRLEFGARSTGEPCELLPVVCDLAQLIPGIVFPQARPRVMKMERTFWEKATAIHVFCRQAKMRGNRFARHWHDLLQLAATERIQNALTDKSWLEQVVRHKAMFFQEKDQAGAPIDYRECLNGQLCLVPDGAAREALREDYNSMIQDGILLTQALEFDIILEQCERLQTKINSNSANSEFLR</sequence>